<dbReference type="SMART" id="SM00490">
    <property type="entry name" value="HELICc"/>
    <property type="match status" value="1"/>
</dbReference>
<evidence type="ECO:0000313" key="5">
    <source>
        <dbReference type="Proteomes" id="UP000805614"/>
    </source>
</evidence>
<dbReference type="PROSITE" id="PS51192">
    <property type="entry name" value="HELICASE_ATP_BIND_1"/>
    <property type="match status" value="1"/>
</dbReference>
<dbReference type="InterPro" id="IPR014001">
    <property type="entry name" value="Helicase_ATP-bd"/>
</dbReference>
<dbReference type="Gene3D" id="3.40.50.300">
    <property type="entry name" value="P-loop containing nucleotide triphosphate hydrolases"/>
    <property type="match status" value="2"/>
</dbReference>
<dbReference type="RefSeq" id="WP_187243666.1">
    <property type="nucleotide sequence ID" value="NZ_BAAAOK010000013.1"/>
</dbReference>
<dbReference type="Pfam" id="PF00271">
    <property type="entry name" value="Helicase_C"/>
    <property type="match status" value="1"/>
</dbReference>
<dbReference type="InterPro" id="IPR036890">
    <property type="entry name" value="HATPase_C_sf"/>
</dbReference>
<dbReference type="PROSITE" id="PS51194">
    <property type="entry name" value="HELICASE_CTER"/>
    <property type="match status" value="1"/>
</dbReference>
<sequence length="1572" mass="174048">MVSPNEAERAGRSGWSGGDGPVGQVVLAQSEACLQSYVANADLIEEHANIETSIREGGYGHRQLYELIQNGADELRVARHGLIHVVLAAETLYCANRGNPITAEGARTILASHLSRKRGAEIGRFGVGFKSVLSVSDQPLFFSRSGSFGWSASRARERIAERIPGAGPTPVLRIAHLLDADRERMADPTLNELMSWATTVVKLPLRDGRFAHQLAEQLREFPAVFAVFSPHAGRVILEDRRNVTYRREILVGGEGSRRSLQVIENGVEAEPLEWSVFETNSPLSDDAWADAGEYRNRVAVPIAWAVPDSGWQKEGTFWAFFPTEYKTTLSGVLNAAWKTNEDRQHILKGNVFNEELMKEAARLIVASLPELATSEDPARPLELITARGREVRNWADELLTDLVRAEAAHNRSLPDQKGVFQRPGDVRIHPKAPSPDADAVRRWKTWVERWATHPGRPAEWCHPSVERTATRRARADALIEESGGRAATVQEWLEALVSDGSVAASAVALSIVAELVAEGHPYKDQARRSAVLRTADGRLVPPLEGRVFRRTAMDPPAADTVYVDPELEDDPAVSRSLEILDIKEADAFGRFSAAVSGGFVNYRGPDWDRLWLLARQAGTERSIEHLISRDALADLKVRTRAGTYKRLSDCLLPGAVIPSGSPDDSEFVVDEDFHHDDMEMLRRLGMSDTPIPDVAPSSAVWFYDYKSSMIDRYYKVLPAGDRRPQQGKIVVIGAPPAGHLGLLSGLTPAARSRFIQNLPPKGLVTTWTVYALTRPDDAPLPIPSPLVWAIEKSGRLATSMGIRRIADCVGPGLTDHARVLPVADLDPGLARALGLANTLEEIKGTLWLSLLNQALESERHVELGALYALAATQLSAPPKIRCRQGETWITCPPAEAVATADSSKYRRLMAGGTPALLVPESDNVAQLVNQWGMKTFDEVYITEIRASYSGQPIPLEDVFPQLKFEPGRPLRGLDLLRCEALEQLIRTPSGQTSEPVDIGRRDETIYWLDRGDDLALLRELNAFLRLGLSDERCRQVLQHRRDIQRGQQIVKVRELSDLRDKLVAMLSGDVLRERLPYGLVDVVEAEEGPVDDRTVAELALAVYGSGVLREFRQQLEDRGFPVPTQMAGNHQAKTFVADLGFPAEYAGFRQPGLDPVLTVQGPVDFPALHDYQELMVDRILDVLQSRPALRGMLSLPTGAGKTRVAVEAIIRRLRSLPPEAVSIPVLWVAQTEELCEQAVQTWQMVWRHTGPAQQLTISRLWTTNEADPVGEGYHLVIATDAKLERVIGADEYAWLREAQAVVVDEAHTSISPRYTQVLAALGLTPHRSRCPLVGLTATPFRGTNTEESDRLVARYGRNRLDHHRDGTELLGAEPYATLQKLGVLAQVKHEELPGARLDLSARERDTLEQLRRLPASAEERLGHDTVRNRILIDKILDLPDDWPILLFATSVNHAQTMAALLTRKGLSAAAVSSDTDLGQRRNAIEQFRQGKIRVLANYNVLSQGFDAPATRAVIVARPTYSPNVYQQMIGRGIRGPLNRGKEECLIINVADNIAQYGEELAFRQFEYLWKSR</sequence>
<organism evidence="4 5">
    <name type="scientific">Actinomadura alba</name>
    <dbReference type="NCBI Taxonomy" id="406431"/>
    <lineage>
        <taxon>Bacteria</taxon>
        <taxon>Bacillati</taxon>
        <taxon>Actinomycetota</taxon>
        <taxon>Actinomycetes</taxon>
        <taxon>Streptosporangiales</taxon>
        <taxon>Thermomonosporaceae</taxon>
        <taxon>Actinomadura</taxon>
    </lineage>
</organism>
<keyword evidence="4" id="KW-0378">Hydrolase</keyword>
<accession>A0ABR7LPQ3</accession>
<dbReference type="InterPro" id="IPR027417">
    <property type="entry name" value="P-loop_NTPase"/>
</dbReference>
<dbReference type="NCBIfam" id="NF047352">
    <property type="entry name" value="P_loop_sacsin"/>
    <property type="match status" value="1"/>
</dbReference>
<dbReference type="EMBL" id="JABVEC010000009">
    <property type="protein sequence ID" value="MBC6466653.1"/>
    <property type="molecule type" value="Genomic_DNA"/>
</dbReference>
<dbReference type="PANTHER" id="PTHR47396">
    <property type="entry name" value="TYPE I RESTRICTION ENZYME ECOKI R PROTEIN"/>
    <property type="match status" value="1"/>
</dbReference>
<dbReference type="InterPro" id="IPR006935">
    <property type="entry name" value="Helicase/UvrB_N"/>
</dbReference>
<dbReference type="PANTHER" id="PTHR47396:SF1">
    <property type="entry name" value="ATP-DEPENDENT HELICASE IRC3-RELATED"/>
    <property type="match status" value="1"/>
</dbReference>
<dbReference type="SUPFAM" id="SSF55874">
    <property type="entry name" value="ATPase domain of HSP90 chaperone/DNA topoisomerase II/histidine kinase"/>
    <property type="match status" value="1"/>
</dbReference>
<dbReference type="SUPFAM" id="SSF52540">
    <property type="entry name" value="P-loop containing nucleoside triphosphate hydrolases"/>
    <property type="match status" value="1"/>
</dbReference>
<evidence type="ECO:0000256" key="1">
    <source>
        <dbReference type="SAM" id="MobiDB-lite"/>
    </source>
</evidence>
<evidence type="ECO:0000313" key="4">
    <source>
        <dbReference type="EMBL" id="MBC6466653.1"/>
    </source>
</evidence>
<gene>
    <name evidence="4" type="ORF">HKK74_14230</name>
</gene>
<dbReference type="SMART" id="SM00487">
    <property type="entry name" value="DEXDc"/>
    <property type="match status" value="1"/>
</dbReference>
<evidence type="ECO:0000259" key="3">
    <source>
        <dbReference type="PROSITE" id="PS51194"/>
    </source>
</evidence>
<proteinExistence type="predicted"/>
<feature type="domain" description="Helicase ATP-binding" evidence="2">
    <location>
        <begin position="1182"/>
        <end position="1357"/>
    </location>
</feature>
<name>A0ABR7LPQ3_9ACTN</name>
<feature type="region of interest" description="Disordered" evidence="1">
    <location>
        <begin position="415"/>
        <end position="436"/>
    </location>
</feature>
<dbReference type="InterPro" id="IPR050742">
    <property type="entry name" value="Helicase_Restrict-Modif_Enz"/>
</dbReference>
<comment type="caution">
    <text evidence="4">The sequence shown here is derived from an EMBL/GenBank/DDBJ whole genome shotgun (WGS) entry which is preliminary data.</text>
</comment>
<evidence type="ECO:0000259" key="2">
    <source>
        <dbReference type="PROSITE" id="PS51192"/>
    </source>
</evidence>
<protein>
    <submittedName>
        <fullName evidence="4">DEAD/DEAH box helicase</fullName>
    </submittedName>
</protein>
<reference evidence="4 5" key="1">
    <citation type="submission" date="2020-06" db="EMBL/GenBank/DDBJ databases">
        <title>Actinomadura xiongansis sp. nov., isolated from soil of Baiyangdian.</title>
        <authorList>
            <person name="Zhang X."/>
        </authorList>
    </citation>
    <scope>NUCLEOTIDE SEQUENCE [LARGE SCALE GENOMIC DNA]</scope>
    <source>
        <strain evidence="4 5">HBUM206468</strain>
    </source>
</reference>
<keyword evidence="5" id="KW-1185">Reference proteome</keyword>
<dbReference type="Pfam" id="PF04851">
    <property type="entry name" value="ResIII"/>
    <property type="match status" value="1"/>
</dbReference>
<keyword evidence="4" id="KW-0547">Nucleotide-binding</keyword>
<feature type="domain" description="Helicase C-terminal" evidence="3">
    <location>
        <begin position="1431"/>
        <end position="1572"/>
    </location>
</feature>
<keyword evidence="4" id="KW-0067">ATP-binding</keyword>
<keyword evidence="4" id="KW-0347">Helicase</keyword>
<dbReference type="Proteomes" id="UP000805614">
    <property type="component" value="Unassembled WGS sequence"/>
</dbReference>
<dbReference type="GO" id="GO:0004386">
    <property type="term" value="F:helicase activity"/>
    <property type="evidence" value="ECO:0007669"/>
    <property type="project" value="UniProtKB-KW"/>
</dbReference>
<dbReference type="InterPro" id="IPR001650">
    <property type="entry name" value="Helicase_C-like"/>
</dbReference>